<dbReference type="Proteomes" id="UP000000442">
    <property type="component" value="Chromosome"/>
</dbReference>
<dbReference type="HOGENOM" id="CLU_049301_11_2_7"/>
<feature type="domain" description="UspA" evidence="2">
    <location>
        <begin position="5"/>
        <end position="164"/>
    </location>
</feature>
<organism evidence="3 4">
    <name type="scientific">Desulforapulum autotrophicum (strain ATCC 43914 / DSM 3382 / VKM B-1955 / HRM2)</name>
    <name type="common">Desulfobacterium autotrophicum</name>
    <dbReference type="NCBI Taxonomy" id="177437"/>
    <lineage>
        <taxon>Bacteria</taxon>
        <taxon>Pseudomonadati</taxon>
        <taxon>Thermodesulfobacteriota</taxon>
        <taxon>Desulfobacteria</taxon>
        <taxon>Desulfobacterales</taxon>
        <taxon>Desulfobacteraceae</taxon>
        <taxon>Desulforapulum</taxon>
    </lineage>
</organism>
<dbReference type="InterPro" id="IPR006015">
    <property type="entry name" value="Universal_stress_UspA"/>
</dbReference>
<dbReference type="eggNOG" id="COG0589">
    <property type="taxonomic scope" value="Bacteria"/>
</dbReference>
<dbReference type="Pfam" id="PF00582">
    <property type="entry name" value="Usp"/>
    <property type="match status" value="1"/>
</dbReference>
<dbReference type="CDD" id="cd00293">
    <property type="entry name" value="USP-like"/>
    <property type="match status" value="1"/>
</dbReference>
<evidence type="ECO:0000313" key="4">
    <source>
        <dbReference type="Proteomes" id="UP000000442"/>
    </source>
</evidence>
<sequence>MNGNFNKILFATDLSANCRHAFTYAANLASRYHGSITLLHVLESVPESMDSRLKALLGKDQWEMLQSKHLHEARAALIGKKSTLSTIHQALDTFSDPAQNDDGQYAVEKILVKEGRVVKTILETAQEEGCDLIVIGSNRTMFTESNSLGHRTKSLLKRSEIPVMKIPPASE</sequence>
<dbReference type="EMBL" id="CP001087">
    <property type="protein sequence ID" value="ACN16892.1"/>
    <property type="molecule type" value="Genomic_DNA"/>
</dbReference>
<dbReference type="AlphaFoldDB" id="C0QAV9"/>
<dbReference type="KEGG" id="dat:HRM2_38340"/>
<dbReference type="STRING" id="177437.HRM2_38340"/>
<keyword evidence="4" id="KW-1185">Reference proteome</keyword>
<dbReference type="PRINTS" id="PR01438">
    <property type="entry name" value="UNVRSLSTRESS"/>
</dbReference>
<dbReference type="InterPro" id="IPR006016">
    <property type="entry name" value="UspA"/>
</dbReference>
<accession>C0QAV9</accession>
<dbReference type="PANTHER" id="PTHR46268">
    <property type="entry name" value="STRESS RESPONSE PROTEIN NHAX"/>
    <property type="match status" value="1"/>
</dbReference>
<dbReference type="PANTHER" id="PTHR46268:SF6">
    <property type="entry name" value="UNIVERSAL STRESS PROTEIN UP12"/>
    <property type="match status" value="1"/>
</dbReference>
<evidence type="ECO:0000259" key="2">
    <source>
        <dbReference type="Pfam" id="PF00582"/>
    </source>
</evidence>
<name>C0QAV9_DESAH</name>
<dbReference type="SUPFAM" id="SSF52402">
    <property type="entry name" value="Adenine nucleotide alpha hydrolases-like"/>
    <property type="match status" value="1"/>
</dbReference>
<reference evidence="3 4" key="1">
    <citation type="journal article" date="2009" name="Environ. Microbiol.">
        <title>Genome sequence of Desulfobacterium autotrophicum HRM2, a marine sulfate reducer oxidizing organic carbon completely to carbon dioxide.</title>
        <authorList>
            <person name="Strittmatter A.W."/>
            <person name="Liesegang H."/>
            <person name="Rabus R."/>
            <person name="Decker I."/>
            <person name="Amann J."/>
            <person name="Andres S."/>
            <person name="Henne A."/>
            <person name="Fricke W.F."/>
            <person name="Martinez-Arias R."/>
            <person name="Bartels D."/>
            <person name="Goesmann A."/>
            <person name="Krause L."/>
            <person name="Puehler A."/>
            <person name="Klenk H.P."/>
            <person name="Richter M."/>
            <person name="Schuler M."/>
            <person name="Gloeckner F.O."/>
            <person name="Meyerdierks A."/>
            <person name="Gottschalk G."/>
            <person name="Amann R."/>
        </authorList>
    </citation>
    <scope>NUCLEOTIDE SEQUENCE [LARGE SCALE GENOMIC DNA]</scope>
    <source>
        <strain evidence="4">ATCC 43914 / DSM 3382 / HRM2</strain>
    </source>
</reference>
<proteinExistence type="inferred from homology"/>
<evidence type="ECO:0000313" key="3">
    <source>
        <dbReference type="EMBL" id="ACN16892.1"/>
    </source>
</evidence>
<comment type="similarity">
    <text evidence="1">Belongs to the universal stress protein A family.</text>
</comment>
<dbReference type="RefSeq" id="WP_015905638.1">
    <property type="nucleotide sequence ID" value="NC_012108.1"/>
</dbReference>
<dbReference type="InterPro" id="IPR014729">
    <property type="entry name" value="Rossmann-like_a/b/a_fold"/>
</dbReference>
<gene>
    <name evidence="3" type="primary">uspA4</name>
    <name evidence="3" type="ordered locus">HRM2_38340</name>
</gene>
<protein>
    <submittedName>
        <fullName evidence="3">UspA4</fullName>
    </submittedName>
</protein>
<dbReference type="Gene3D" id="3.40.50.620">
    <property type="entry name" value="HUPs"/>
    <property type="match status" value="1"/>
</dbReference>
<evidence type="ECO:0000256" key="1">
    <source>
        <dbReference type="ARBA" id="ARBA00008791"/>
    </source>
</evidence>